<dbReference type="EMBL" id="QJKI01000008">
    <property type="protein sequence ID" value="PXX79209.1"/>
    <property type="molecule type" value="Genomic_DNA"/>
</dbReference>
<dbReference type="Proteomes" id="UP000247555">
    <property type="component" value="Unassembled WGS sequence"/>
</dbReference>
<feature type="domain" description="HTH cro/C1-type" evidence="2">
    <location>
        <begin position="15"/>
        <end position="69"/>
    </location>
</feature>
<dbReference type="PROSITE" id="PS50943">
    <property type="entry name" value="HTH_CROC1"/>
    <property type="match status" value="1"/>
</dbReference>
<dbReference type="SMART" id="SM00530">
    <property type="entry name" value="HTH_XRE"/>
    <property type="match status" value="1"/>
</dbReference>
<name>A0A318KN96_9NEIS</name>
<dbReference type="SUPFAM" id="SSF47413">
    <property type="entry name" value="lambda repressor-like DNA-binding domains"/>
    <property type="match status" value="1"/>
</dbReference>
<dbReference type="GO" id="GO:0003677">
    <property type="term" value="F:DNA binding"/>
    <property type="evidence" value="ECO:0007669"/>
    <property type="project" value="UniProtKB-KW"/>
</dbReference>
<evidence type="ECO:0000313" key="4">
    <source>
        <dbReference type="Proteomes" id="UP000247555"/>
    </source>
</evidence>
<evidence type="ECO:0000259" key="2">
    <source>
        <dbReference type="PROSITE" id="PS50943"/>
    </source>
</evidence>
<evidence type="ECO:0000256" key="1">
    <source>
        <dbReference type="ARBA" id="ARBA00023125"/>
    </source>
</evidence>
<keyword evidence="4" id="KW-1185">Reference proteome</keyword>
<accession>A0A318KN96</accession>
<reference evidence="3 4" key="1">
    <citation type="submission" date="2018-05" db="EMBL/GenBank/DDBJ databases">
        <title>Genomic Encyclopedia of Type Strains, Phase IV (KMG-IV): sequencing the most valuable type-strain genomes for metagenomic binning, comparative biology and taxonomic classification.</title>
        <authorList>
            <person name="Goeker M."/>
        </authorList>
    </citation>
    <scope>NUCLEOTIDE SEQUENCE [LARGE SCALE GENOMIC DNA]</scope>
    <source>
        <strain evidence="3 4">DSM 29661</strain>
    </source>
</reference>
<gene>
    <name evidence="3" type="ORF">DFR34_108101</name>
</gene>
<dbReference type="InterPro" id="IPR001387">
    <property type="entry name" value="Cro/C1-type_HTH"/>
</dbReference>
<dbReference type="PANTHER" id="PTHR46558">
    <property type="entry name" value="TRACRIPTIONAL REGULATORY PROTEIN-RELATED-RELATED"/>
    <property type="match status" value="1"/>
</dbReference>
<dbReference type="InterPro" id="IPR010982">
    <property type="entry name" value="Lambda_DNA-bd_dom_sf"/>
</dbReference>
<dbReference type="Pfam" id="PF01381">
    <property type="entry name" value="HTH_3"/>
    <property type="match status" value="1"/>
</dbReference>
<dbReference type="CDD" id="cd00093">
    <property type="entry name" value="HTH_XRE"/>
    <property type="match status" value="1"/>
</dbReference>
<comment type="caution">
    <text evidence="3">The sequence shown here is derived from an EMBL/GenBank/DDBJ whole genome shotgun (WGS) entry which is preliminary data.</text>
</comment>
<sequence>MDKNEQRLKMIGASIKRKREETGYTQKLVAEHLDITEKTYSEYERGKTQPPLLKLIAIAEFFECRLDELLVGISPAPDDQAQHIASLLHGLKRADRHHIVKIVEKIVLIAKGKIKVDT</sequence>
<protein>
    <submittedName>
        <fullName evidence="3">DNA-binding XRE family transcriptional regulator</fullName>
    </submittedName>
</protein>
<keyword evidence="1 3" id="KW-0238">DNA-binding</keyword>
<organism evidence="3 4">
    <name type="scientific">Rivihabitans pingtungensis</name>
    <dbReference type="NCBI Taxonomy" id="1054498"/>
    <lineage>
        <taxon>Bacteria</taxon>
        <taxon>Pseudomonadati</taxon>
        <taxon>Pseudomonadota</taxon>
        <taxon>Betaproteobacteria</taxon>
        <taxon>Neisseriales</taxon>
        <taxon>Aquaspirillaceae</taxon>
        <taxon>Rivihabitans</taxon>
    </lineage>
</organism>
<evidence type="ECO:0000313" key="3">
    <source>
        <dbReference type="EMBL" id="PXX79209.1"/>
    </source>
</evidence>
<dbReference type="RefSeq" id="WP_110390659.1">
    <property type="nucleotide sequence ID" value="NZ_QJKI01000008.1"/>
</dbReference>
<dbReference type="PANTHER" id="PTHR46558:SF4">
    <property type="entry name" value="DNA-BIDING PHAGE PROTEIN"/>
    <property type="match status" value="1"/>
</dbReference>
<dbReference type="OrthoDB" id="5524454at2"/>
<proteinExistence type="predicted"/>
<dbReference type="AlphaFoldDB" id="A0A318KN96"/>
<dbReference type="Gene3D" id="1.10.260.40">
    <property type="entry name" value="lambda repressor-like DNA-binding domains"/>
    <property type="match status" value="1"/>
</dbReference>